<dbReference type="PRINTS" id="PR00440">
    <property type="entry name" value="GPROTEINA12"/>
</dbReference>
<feature type="binding site" evidence="7">
    <location>
        <position position="55"/>
    </location>
    <ligand>
        <name>Mg(2+)</name>
        <dbReference type="ChEBI" id="CHEBI:18420"/>
    </ligand>
</feature>
<dbReference type="PROSITE" id="PS51882">
    <property type="entry name" value="G_ALPHA"/>
    <property type="match status" value="1"/>
</dbReference>
<keyword evidence="5" id="KW-0807">Transducer</keyword>
<keyword evidence="3 7" id="KW-0460">Magnesium</keyword>
<sequence>MRNFLLKCLNLDGGDEKNSTRRRSLLIDKELNREKRLNRRQVKILLLGAGESGKSTFLKQIRIIEGEIFTERALDDFAATIRQNILMGMKVLLDAREKLGIPWGDAQNQTKAIRIMSADPELTMQNASHFRGLLPAIQVLWRDEGLRVAFERRREFQLGDSVKYFLDQLARIGRVDFVPTNLDVLHARKATKGIIECLINIQGVPFQFVDVGGQRFQRQKWYQCFESVNCILFLAAASEYDQVLLEDRQTNRIIESCDIFSTFVNNTIFAQIAFMLFLNKTDLLEEKFRSCHISHFFLDFTGDPECFEDVQAFILGLFQARIHRMRQEKSGKAVYHHWTSVIDTLHTQRIFTNVKEEIRKEHIKELGLL</sequence>
<feature type="binding site" evidence="7">
    <location>
        <position position="191"/>
    </location>
    <ligand>
        <name>Mg(2+)</name>
        <dbReference type="ChEBI" id="CHEBI:18420"/>
    </ligand>
</feature>
<keyword evidence="4 6" id="KW-0342">GTP-binding</keyword>
<dbReference type="InterPro" id="IPR001019">
    <property type="entry name" value="Gprotein_alpha_su"/>
</dbReference>
<dbReference type="GO" id="GO:0005834">
    <property type="term" value="C:heterotrimeric G-protein complex"/>
    <property type="evidence" value="ECO:0007669"/>
    <property type="project" value="TreeGrafter"/>
</dbReference>
<dbReference type="FunFam" id="1.10.400.10:FF:000002">
    <property type="entry name" value="guanine nucleotide-binding protein G(Q) subunit alpha"/>
    <property type="match status" value="1"/>
</dbReference>
<feature type="binding site" evidence="6">
    <location>
        <begin position="210"/>
        <end position="214"/>
    </location>
    <ligand>
        <name>GTP</name>
        <dbReference type="ChEBI" id="CHEBI:37565"/>
    </ligand>
</feature>
<dbReference type="PANTHER" id="PTHR10218">
    <property type="entry name" value="GTP-BINDING PROTEIN ALPHA SUBUNIT"/>
    <property type="match status" value="1"/>
</dbReference>
<evidence type="ECO:0000256" key="5">
    <source>
        <dbReference type="ARBA" id="ARBA00023224"/>
    </source>
</evidence>
<dbReference type="Pfam" id="PF00503">
    <property type="entry name" value="G-alpha"/>
    <property type="match status" value="1"/>
</dbReference>
<dbReference type="AlphaFoldDB" id="A0A1W0WWB1"/>
<dbReference type="GO" id="GO:0007266">
    <property type="term" value="P:Rho protein signal transduction"/>
    <property type="evidence" value="ECO:0007669"/>
    <property type="project" value="InterPro"/>
</dbReference>
<dbReference type="OrthoDB" id="5817230at2759"/>
<reference evidence="9" key="1">
    <citation type="submission" date="2017-01" db="EMBL/GenBank/DDBJ databases">
        <title>Comparative genomics of anhydrobiosis in the tardigrade Hypsibius dujardini.</title>
        <authorList>
            <person name="Yoshida Y."/>
            <person name="Koutsovoulos G."/>
            <person name="Laetsch D."/>
            <person name="Stevens L."/>
            <person name="Kumar S."/>
            <person name="Horikawa D."/>
            <person name="Ishino K."/>
            <person name="Komine S."/>
            <person name="Tomita M."/>
            <person name="Blaxter M."/>
            <person name="Arakawa K."/>
        </authorList>
    </citation>
    <scope>NUCLEOTIDE SEQUENCE [LARGE SCALE GENOMIC DNA]</scope>
    <source>
        <strain evidence="9">Z151</strain>
    </source>
</reference>
<comment type="caution">
    <text evidence="8">The sequence shown here is derived from an EMBL/GenBank/DDBJ whole genome shotgun (WGS) entry which is preliminary data.</text>
</comment>
<dbReference type="FunFam" id="3.40.50.300:FF:000754">
    <property type="entry name" value="Guanine nucleotide-binding protein subunit alpha-13"/>
    <property type="match status" value="1"/>
</dbReference>
<evidence type="ECO:0000256" key="1">
    <source>
        <dbReference type="ARBA" id="ARBA00022723"/>
    </source>
</evidence>
<dbReference type="GO" id="GO:0031752">
    <property type="term" value="F:D5 dopamine receptor binding"/>
    <property type="evidence" value="ECO:0007669"/>
    <property type="project" value="TreeGrafter"/>
</dbReference>
<dbReference type="PANTHER" id="PTHR10218:SF360">
    <property type="entry name" value="GUANINE NUCLEOTIDE-BINDING PROTEIN SUBUNIT ALPHA HOMOLOG"/>
    <property type="match status" value="1"/>
</dbReference>
<keyword evidence="9" id="KW-1185">Reference proteome</keyword>
<dbReference type="InterPro" id="IPR011025">
    <property type="entry name" value="GproteinA_insert"/>
</dbReference>
<dbReference type="PRINTS" id="PR00318">
    <property type="entry name" value="GPROTEINA"/>
</dbReference>
<gene>
    <name evidence="8" type="ORF">BV898_06469</name>
</gene>
<name>A0A1W0WWB1_HYPEX</name>
<dbReference type="FunFam" id="3.40.50.300:FF:000692">
    <property type="entry name" value="Guanine nucleotide-binding protein subunit alpha"/>
    <property type="match status" value="1"/>
</dbReference>
<keyword evidence="1 7" id="KW-0479">Metal-binding</keyword>
<dbReference type="SUPFAM" id="SSF52540">
    <property type="entry name" value="P-loop containing nucleoside triphosphate hydrolases"/>
    <property type="match status" value="1"/>
</dbReference>
<feature type="binding site" evidence="6">
    <location>
        <begin position="51"/>
        <end position="56"/>
    </location>
    <ligand>
        <name>GTP</name>
        <dbReference type="ChEBI" id="CHEBI:37565"/>
    </ligand>
</feature>
<evidence type="ECO:0000256" key="7">
    <source>
        <dbReference type="PIRSR" id="PIRSR601019-2"/>
    </source>
</evidence>
<dbReference type="Gene3D" id="1.10.400.10">
    <property type="entry name" value="GI Alpha 1, domain 2-like"/>
    <property type="match status" value="1"/>
</dbReference>
<accession>A0A1W0WWB1</accession>
<dbReference type="SUPFAM" id="SSF47895">
    <property type="entry name" value="Transducin (alpha subunit), insertion domain"/>
    <property type="match status" value="1"/>
</dbReference>
<dbReference type="EMBL" id="MTYJ01000038">
    <property type="protein sequence ID" value="OQV19478.1"/>
    <property type="molecule type" value="Genomic_DNA"/>
</dbReference>
<organism evidence="8 9">
    <name type="scientific">Hypsibius exemplaris</name>
    <name type="common">Freshwater tardigrade</name>
    <dbReference type="NCBI Taxonomy" id="2072580"/>
    <lineage>
        <taxon>Eukaryota</taxon>
        <taxon>Metazoa</taxon>
        <taxon>Ecdysozoa</taxon>
        <taxon>Tardigrada</taxon>
        <taxon>Eutardigrada</taxon>
        <taxon>Parachela</taxon>
        <taxon>Hypsibioidea</taxon>
        <taxon>Hypsibiidae</taxon>
        <taxon>Hypsibius</taxon>
    </lineage>
</organism>
<feature type="binding site" evidence="6">
    <location>
        <begin position="185"/>
        <end position="191"/>
    </location>
    <ligand>
        <name>GTP</name>
        <dbReference type="ChEBI" id="CHEBI:37565"/>
    </ligand>
</feature>
<dbReference type="GO" id="GO:0031683">
    <property type="term" value="F:G-protein beta/gamma-subunit complex binding"/>
    <property type="evidence" value="ECO:0007669"/>
    <property type="project" value="InterPro"/>
</dbReference>
<dbReference type="GO" id="GO:0003924">
    <property type="term" value="F:GTPase activity"/>
    <property type="evidence" value="ECO:0007669"/>
    <property type="project" value="InterPro"/>
</dbReference>
<dbReference type="GO" id="GO:0031526">
    <property type="term" value="C:brush border membrane"/>
    <property type="evidence" value="ECO:0007669"/>
    <property type="project" value="TreeGrafter"/>
</dbReference>
<dbReference type="GO" id="GO:0005525">
    <property type="term" value="F:GTP binding"/>
    <property type="evidence" value="ECO:0007669"/>
    <property type="project" value="UniProtKB-KW"/>
</dbReference>
<protein>
    <submittedName>
        <fullName evidence="8">Guanine nucleotide-binding protein subunit alpha-13</fullName>
    </submittedName>
</protein>
<dbReference type="GO" id="GO:0007188">
    <property type="term" value="P:adenylate cyclase-modulating G protein-coupled receptor signaling pathway"/>
    <property type="evidence" value="ECO:0007669"/>
    <property type="project" value="TreeGrafter"/>
</dbReference>
<dbReference type="Gene3D" id="3.40.50.300">
    <property type="entry name" value="P-loop containing nucleotide triphosphate hydrolases"/>
    <property type="match status" value="1"/>
</dbReference>
<evidence type="ECO:0000256" key="2">
    <source>
        <dbReference type="ARBA" id="ARBA00022741"/>
    </source>
</evidence>
<evidence type="ECO:0000256" key="3">
    <source>
        <dbReference type="ARBA" id="ARBA00022842"/>
    </source>
</evidence>
<evidence type="ECO:0000256" key="6">
    <source>
        <dbReference type="PIRSR" id="PIRSR601019-1"/>
    </source>
</evidence>
<dbReference type="InterPro" id="IPR027417">
    <property type="entry name" value="P-loop_NTPase"/>
</dbReference>
<dbReference type="InterPro" id="IPR000469">
    <property type="entry name" value="Gprotein_alpha_12/13"/>
</dbReference>
<dbReference type="SMART" id="SM00275">
    <property type="entry name" value="G_alpha"/>
    <property type="match status" value="1"/>
</dbReference>
<feature type="binding site" evidence="6">
    <location>
        <begin position="160"/>
        <end position="161"/>
    </location>
    <ligand>
        <name>GTP</name>
        <dbReference type="ChEBI" id="CHEBI:37565"/>
    </ligand>
</feature>
<dbReference type="GO" id="GO:0005737">
    <property type="term" value="C:cytoplasm"/>
    <property type="evidence" value="ECO:0007669"/>
    <property type="project" value="TreeGrafter"/>
</dbReference>
<keyword evidence="2 6" id="KW-0547">Nucleotide-binding</keyword>
<dbReference type="Proteomes" id="UP000192578">
    <property type="component" value="Unassembled WGS sequence"/>
</dbReference>
<evidence type="ECO:0000256" key="4">
    <source>
        <dbReference type="ARBA" id="ARBA00023134"/>
    </source>
</evidence>
<evidence type="ECO:0000313" key="8">
    <source>
        <dbReference type="EMBL" id="OQV19478.1"/>
    </source>
</evidence>
<dbReference type="CDD" id="cd00066">
    <property type="entry name" value="G-alpha"/>
    <property type="match status" value="1"/>
</dbReference>
<feature type="binding site" evidence="6">
    <location>
        <begin position="279"/>
        <end position="282"/>
    </location>
    <ligand>
        <name>GTP</name>
        <dbReference type="ChEBI" id="CHEBI:37565"/>
    </ligand>
</feature>
<evidence type="ECO:0000313" key="9">
    <source>
        <dbReference type="Proteomes" id="UP000192578"/>
    </source>
</evidence>
<dbReference type="GO" id="GO:0046872">
    <property type="term" value="F:metal ion binding"/>
    <property type="evidence" value="ECO:0007669"/>
    <property type="project" value="UniProtKB-KW"/>
</dbReference>
<proteinExistence type="predicted"/>